<dbReference type="HOGENOM" id="CLU_033449_0_2_9"/>
<evidence type="ECO:0000256" key="1">
    <source>
        <dbReference type="ARBA" id="ARBA00011009"/>
    </source>
</evidence>
<gene>
    <name evidence="9" type="primary">gpsA</name>
    <name evidence="16" type="ORF">HMPREF0080_00039</name>
</gene>
<dbReference type="Gene3D" id="1.10.1040.10">
    <property type="entry name" value="N-(1-d-carboxylethyl)-l-norvaline Dehydrogenase, domain 2"/>
    <property type="match status" value="1"/>
</dbReference>
<keyword evidence="9" id="KW-0547">Nucleotide-binding</keyword>
<feature type="binding site" evidence="9">
    <location>
        <position position="31"/>
    </location>
    <ligand>
        <name>NADPH</name>
        <dbReference type="ChEBI" id="CHEBI:57783"/>
    </ligand>
</feature>
<feature type="binding site" evidence="11">
    <location>
        <begin position="7"/>
        <end position="12"/>
    </location>
    <ligand>
        <name>NAD(+)</name>
        <dbReference type="ChEBI" id="CHEBI:57540"/>
    </ligand>
</feature>
<evidence type="ECO:0000313" key="17">
    <source>
        <dbReference type="Proteomes" id="UP000005481"/>
    </source>
</evidence>
<feature type="binding site" evidence="9">
    <location>
        <position position="239"/>
    </location>
    <ligand>
        <name>sn-glycerol 3-phosphate</name>
        <dbReference type="ChEBI" id="CHEBI:57597"/>
    </ligand>
</feature>
<dbReference type="GO" id="GO:0006650">
    <property type="term" value="P:glycerophospholipid metabolic process"/>
    <property type="evidence" value="ECO:0007669"/>
    <property type="project" value="UniProtKB-UniRule"/>
</dbReference>
<dbReference type="SUPFAM" id="SSF48179">
    <property type="entry name" value="6-phosphogluconate dehydrogenase C-terminal domain-like"/>
    <property type="match status" value="1"/>
</dbReference>
<evidence type="ECO:0000256" key="12">
    <source>
        <dbReference type="RuleBase" id="RU000437"/>
    </source>
</evidence>
<evidence type="ECO:0000256" key="8">
    <source>
        <dbReference type="ARBA" id="ARBA00023264"/>
    </source>
</evidence>
<dbReference type="UniPathway" id="UPA00940"/>
<dbReference type="eggNOG" id="COG0240">
    <property type="taxonomic scope" value="Bacteria"/>
</dbReference>
<name>G9YEI1_9FIRM</name>
<dbReference type="Proteomes" id="UP000005481">
    <property type="component" value="Unassembled WGS sequence"/>
</dbReference>
<comment type="similarity">
    <text evidence="1 9 12">Belongs to the NAD-dependent glycerol-3-phosphate dehydrogenase family.</text>
</comment>
<dbReference type="NCBIfam" id="NF000940">
    <property type="entry name" value="PRK00094.1-2"/>
    <property type="match status" value="1"/>
</dbReference>
<evidence type="ECO:0000256" key="10">
    <source>
        <dbReference type="PIRSR" id="PIRSR000114-1"/>
    </source>
</evidence>
<evidence type="ECO:0000256" key="11">
    <source>
        <dbReference type="PIRSR" id="PIRSR000114-3"/>
    </source>
</evidence>
<evidence type="ECO:0000256" key="2">
    <source>
        <dbReference type="ARBA" id="ARBA00022516"/>
    </source>
</evidence>
<keyword evidence="6 9" id="KW-0443">Lipid metabolism</keyword>
<evidence type="ECO:0000256" key="4">
    <source>
        <dbReference type="ARBA" id="ARBA00023002"/>
    </source>
</evidence>
<comment type="caution">
    <text evidence="16">The sequence shown here is derived from an EMBL/GenBank/DDBJ whole genome shotgun (WGS) entry which is preliminary data.</text>
</comment>
<dbReference type="InterPro" id="IPR006168">
    <property type="entry name" value="G3P_DH_NAD-dep"/>
</dbReference>
<evidence type="ECO:0000259" key="15">
    <source>
        <dbReference type="Pfam" id="PF07479"/>
    </source>
</evidence>
<dbReference type="GO" id="GO:0141153">
    <property type="term" value="F:glycerol-3-phosphate dehydrogenase (NADP+) activity"/>
    <property type="evidence" value="ECO:0007669"/>
    <property type="project" value="RHEA"/>
</dbReference>
<dbReference type="AlphaFoldDB" id="G9YEI1"/>
<keyword evidence="7 9" id="KW-0594">Phospholipid biosynthesis</keyword>
<keyword evidence="4 9" id="KW-0560">Oxidoreductase</keyword>
<dbReference type="RefSeq" id="WP_006789017.1">
    <property type="nucleotide sequence ID" value="NZ_JH417560.1"/>
</dbReference>
<feature type="domain" description="Glycerol-3-phosphate dehydrogenase NAD-dependent N-terminal" evidence="14">
    <location>
        <begin position="3"/>
        <end position="155"/>
    </location>
</feature>
<evidence type="ECO:0000256" key="6">
    <source>
        <dbReference type="ARBA" id="ARBA00023098"/>
    </source>
</evidence>
<dbReference type="GO" id="GO:0051287">
    <property type="term" value="F:NAD binding"/>
    <property type="evidence" value="ECO:0007669"/>
    <property type="project" value="InterPro"/>
</dbReference>
<dbReference type="Pfam" id="PF01210">
    <property type="entry name" value="NAD_Gly3P_dh_N"/>
    <property type="match status" value="1"/>
</dbReference>
<feature type="binding site" evidence="9">
    <location>
        <position position="251"/>
    </location>
    <ligand>
        <name>sn-glycerol 3-phosphate</name>
        <dbReference type="ChEBI" id="CHEBI:57597"/>
    </ligand>
</feature>
<comment type="function">
    <text evidence="9">Catalyzes the reduction of the glycolytic intermediate dihydroxyacetone phosphate (DHAP) to sn-glycerol 3-phosphate (G3P), the key precursor for phospholipid synthesis.</text>
</comment>
<dbReference type="PANTHER" id="PTHR11728:SF1">
    <property type="entry name" value="GLYCEROL-3-PHOSPHATE DEHYDROGENASE [NAD(+)] 2, CHLOROPLASTIC"/>
    <property type="match status" value="1"/>
</dbReference>
<dbReference type="EC" id="1.1.1.94" evidence="9"/>
<keyword evidence="9" id="KW-0963">Cytoplasm</keyword>
<evidence type="ECO:0000259" key="14">
    <source>
        <dbReference type="Pfam" id="PF01210"/>
    </source>
</evidence>
<dbReference type="PATRIC" id="fig|861450.3.peg.39"/>
<evidence type="ECO:0000256" key="9">
    <source>
        <dbReference type="HAMAP-Rule" id="MF_00394"/>
    </source>
</evidence>
<keyword evidence="2 9" id="KW-0444">Lipid biosynthesis</keyword>
<dbReference type="InterPro" id="IPR008927">
    <property type="entry name" value="6-PGluconate_DH-like_C_sf"/>
</dbReference>
<feature type="binding site" evidence="9">
    <location>
        <position position="269"/>
    </location>
    <ligand>
        <name>NADPH</name>
        <dbReference type="ChEBI" id="CHEBI:57783"/>
    </ligand>
</feature>
<dbReference type="PIRSF" id="PIRSF000114">
    <property type="entry name" value="Glycerol-3-P_dh"/>
    <property type="match status" value="1"/>
</dbReference>
<accession>G9YEI1</accession>
<dbReference type="InterPro" id="IPR036291">
    <property type="entry name" value="NAD(P)-bd_dom_sf"/>
</dbReference>
<dbReference type="GO" id="GO:0046167">
    <property type="term" value="P:glycerol-3-phosphate biosynthetic process"/>
    <property type="evidence" value="ECO:0007669"/>
    <property type="project" value="UniProtKB-UniRule"/>
</dbReference>
<dbReference type="GO" id="GO:0005975">
    <property type="term" value="P:carbohydrate metabolic process"/>
    <property type="evidence" value="ECO:0007669"/>
    <property type="project" value="InterPro"/>
</dbReference>
<feature type="binding site" evidence="11">
    <location>
        <position position="266"/>
    </location>
    <ligand>
        <name>NAD(+)</name>
        <dbReference type="ChEBI" id="CHEBI:57540"/>
    </ligand>
</feature>
<dbReference type="PRINTS" id="PR00077">
    <property type="entry name" value="GPDHDRGNASE"/>
</dbReference>
<dbReference type="SUPFAM" id="SSF51735">
    <property type="entry name" value="NAD(P)-binding Rossmann-fold domains"/>
    <property type="match status" value="1"/>
</dbReference>
<keyword evidence="5 9" id="KW-0520">NAD</keyword>
<dbReference type="InterPro" id="IPR006109">
    <property type="entry name" value="G3P_DH_NAD-dep_C"/>
</dbReference>
<comment type="pathway">
    <text evidence="9">Membrane lipid metabolism; glycerophospholipid metabolism.</text>
</comment>
<comment type="subcellular location">
    <subcellularLocation>
        <location evidence="9">Cytoplasm</location>
    </subcellularLocation>
</comment>
<feature type="binding site" evidence="9">
    <location>
        <position position="48"/>
    </location>
    <ligand>
        <name>NADPH</name>
        <dbReference type="ChEBI" id="CHEBI:57783"/>
    </ligand>
</feature>
<dbReference type="OrthoDB" id="9812273at2"/>
<keyword evidence="3 9" id="KW-0521">NADP</keyword>
<feature type="binding site" evidence="9">
    <location>
        <position position="11"/>
    </location>
    <ligand>
        <name>NADPH</name>
        <dbReference type="ChEBI" id="CHEBI:57783"/>
    </ligand>
</feature>
<organism evidence="16 17">
    <name type="scientific">Anaeroglobus geminatus F0357</name>
    <dbReference type="NCBI Taxonomy" id="861450"/>
    <lineage>
        <taxon>Bacteria</taxon>
        <taxon>Bacillati</taxon>
        <taxon>Bacillota</taxon>
        <taxon>Negativicutes</taxon>
        <taxon>Veillonellales</taxon>
        <taxon>Veillonellaceae</taxon>
        <taxon>Anaeroglobus</taxon>
    </lineage>
</organism>
<dbReference type="GO" id="GO:0046168">
    <property type="term" value="P:glycerol-3-phosphate catabolic process"/>
    <property type="evidence" value="ECO:0007669"/>
    <property type="project" value="InterPro"/>
</dbReference>
<feature type="binding site" evidence="9">
    <location>
        <position position="132"/>
    </location>
    <ligand>
        <name>sn-glycerol 3-phosphate</name>
        <dbReference type="ChEBI" id="CHEBI:57597"/>
    </ligand>
</feature>
<feature type="binding site" evidence="9">
    <location>
        <position position="103"/>
    </location>
    <ligand>
        <name>sn-glycerol 3-phosphate</name>
        <dbReference type="ChEBI" id="CHEBI:57597"/>
    </ligand>
</feature>
<evidence type="ECO:0000256" key="7">
    <source>
        <dbReference type="ARBA" id="ARBA00023209"/>
    </source>
</evidence>
<dbReference type="GO" id="GO:0005829">
    <property type="term" value="C:cytosol"/>
    <property type="evidence" value="ECO:0007669"/>
    <property type="project" value="TreeGrafter"/>
</dbReference>
<comment type="catalytic activity">
    <reaction evidence="9 13">
        <text>sn-glycerol 3-phosphate + NADP(+) = dihydroxyacetone phosphate + NADPH + H(+)</text>
        <dbReference type="Rhea" id="RHEA:11096"/>
        <dbReference type="ChEBI" id="CHEBI:15378"/>
        <dbReference type="ChEBI" id="CHEBI:57597"/>
        <dbReference type="ChEBI" id="CHEBI:57642"/>
        <dbReference type="ChEBI" id="CHEBI:57783"/>
        <dbReference type="ChEBI" id="CHEBI:58349"/>
        <dbReference type="EC" id="1.1.1.94"/>
    </reaction>
</comment>
<dbReference type="EMBL" id="AGCJ01000001">
    <property type="protein sequence ID" value="EHM44075.1"/>
    <property type="molecule type" value="Genomic_DNA"/>
</dbReference>
<dbReference type="Pfam" id="PF07479">
    <property type="entry name" value="NAD_Gly3P_dh_C"/>
    <property type="match status" value="1"/>
</dbReference>
<feature type="binding site" evidence="9">
    <location>
        <position position="249"/>
    </location>
    <ligand>
        <name>sn-glycerol 3-phosphate</name>
        <dbReference type="ChEBI" id="CHEBI:57597"/>
    </ligand>
</feature>
<dbReference type="InterPro" id="IPR011128">
    <property type="entry name" value="G3P_DH_NAD-dep_N"/>
</dbReference>
<reference evidence="16 17" key="1">
    <citation type="submission" date="2011-08" db="EMBL/GenBank/DDBJ databases">
        <authorList>
            <person name="Weinstock G."/>
            <person name="Sodergren E."/>
            <person name="Clifton S."/>
            <person name="Fulton L."/>
            <person name="Fulton B."/>
            <person name="Courtney L."/>
            <person name="Fronick C."/>
            <person name="Harrison M."/>
            <person name="Strong C."/>
            <person name="Farmer C."/>
            <person name="Delahaunty K."/>
            <person name="Markovic C."/>
            <person name="Hall O."/>
            <person name="Minx P."/>
            <person name="Tomlinson C."/>
            <person name="Mitreva M."/>
            <person name="Hou S."/>
            <person name="Chen J."/>
            <person name="Wollam A."/>
            <person name="Pepin K.H."/>
            <person name="Johnson M."/>
            <person name="Bhonagiri V."/>
            <person name="Zhang X."/>
            <person name="Suruliraj S."/>
            <person name="Warren W."/>
            <person name="Chinwalla A."/>
            <person name="Mardis E.R."/>
            <person name="Wilson R.K."/>
        </authorList>
    </citation>
    <scope>NUCLEOTIDE SEQUENCE [LARGE SCALE GENOMIC DNA]</scope>
    <source>
        <strain evidence="16 17">F0357</strain>
    </source>
</reference>
<feature type="active site" description="Proton acceptor" evidence="9 10">
    <location>
        <position position="187"/>
    </location>
</feature>
<dbReference type="Gene3D" id="3.40.50.720">
    <property type="entry name" value="NAD(P)-binding Rossmann-like Domain"/>
    <property type="match status" value="1"/>
</dbReference>
<feature type="binding site" evidence="9">
    <location>
        <position position="187"/>
    </location>
    <ligand>
        <name>sn-glycerol 3-phosphate</name>
        <dbReference type="ChEBI" id="CHEBI:57597"/>
    </ligand>
</feature>
<comment type="caution">
    <text evidence="9">Lacks conserved residue(s) required for the propagation of feature annotation.</text>
</comment>
<feature type="domain" description="Glycerol-3-phosphate dehydrogenase NAD-dependent C-terminal" evidence="15">
    <location>
        <begin position="176"/>
        <end position="308"/>
    </location>
</feature>
<dbReference type="InterPro" id="IPR013328">
    <property type="entry name" value="6PGD_dom2"/>
</dbReference>
<sequence length="319" mass="35087">MNISVLGCGRWGSFHSWYANHIGHNVTLWGREGSSNLKQLAETRQNEYLFLPETVVLTNDLEKAVAAADICIISIKAQAFRNFTKQLKTIKTITTKPLLLCMKGLESETGKRLSEIGYEELGKNATLAVWVGPGHVQDFIKGMPNCMVIASENTELTKVLVQTLTSPLIRFYYGHDLLGTEIGAAAKNVIGIAAGMLDGLGCSSLKGALMSRGTHELSKLIAAMGGNNMTVYGLSHLGDYEATLFSPYSNNRRYGEGLIKHEFFEKLAEGFYTAEALINLSDKYGAELPISRTVYEITHNNKDPKEGLEGLFLRSLKDE</sequence>
<evidence type="ECO:0000313" key="16">
    <source>
        <dbReference type="EMBL" id="EHM44075.1"/>
    </source>
</evidence>
<evidence type="ECO:0000256" key="3">
    <source>
        <dbReference type="ARBA" id="ARBA00022857"/>
    </source>
</evidence>
<dbReference type="STRING" id="861450.HMPREF0080_00039"/>
<dbReference type="HAMAP" id="MF_00394">
    <property type="entry name" value="NAD_Glyc3P_dehydrog"/>
    <property type="match status" value="1"/>
</dbReference>
<dbReference type="GO" id="GO:0141152">
    <property type="term" value="F:glycerol-3-phosphate dehydrogenase (NAD+) activity"/>
    <property type="evidence" value="ECO:0007669"/>
    <property type="project" value="RHEA"/>
</dbReference>
<evidence type="ECO:0000256" key="5">
    <source>
        <dbReference type="ARBA" id="ARBA00023027"/>
    </source>
</evidence>
<feature type="binding site" evidence="9">
    <location>
        <position position="103"/>
    </location>
    <ligand>
        <name>NADPH</name>
        <dbReference type="ChEBI" id="CHEBI:57783"/>
    </ligand>
</feature>
<protein>
    <recommendedName>
        <fullName evidence="9">Glycerol-3-phosphate dehydrogenase [NAD(P)+]</fullName>
        <ecNumber evidence="9">1.1.1.94</ecNumber>
    </recommendedName>
    <alternativeName>
        <fullName evidence="9">NAD(P)(+)-dependent glycerol-3-phosphate dehydrogenase</fullName>
    </alternativeName>
    <alternativeName>
        <fullName evidence="9">NAD(P)H-dependent dihydroxyacetone-phosphate reductase</fullName>
    </alternativeName>
</protein>
<proteinExistence type="inferred from homology"/>
<comment type="catalytic activity">
    <reaction evidence="9">
        <text>sn-glycerol 3-phosphate + NAD(+) = dihydroxyacetone phosphate + NADH + H(+)</text>
        <dbReference type="Rhea" id="RHEA:11092"/>
        <dbReference type="ChEBI" id="CHEBI:15378"/>
        <dbReference type="ChEBI" id="CHEBI:57540"/>
        <dbReference type="ChEBI" id="CHEBI:57597"/>
        <dbReference type="ChEBI" id="CHEBI:57642"/>
        <dbReference type="ChEBI" id="CHEBI:57945"/>
        <dbReference type="EC" id="1.1.1.94"/>
    </reaction>
</comment>
<keyword evidence="8 9" id="KW-1208">Phospholipid metabolism</keyword>
<keyword evidence="17" id="KW-1185">Reference proteome</keyword>
<dbReference type="PANTHER" id="PTHR11728">
    <property type="entry name" value="GLYCEROL-3-PHOSPHATE DEHYDROGENASE"/>
    <property type="match status" value="1"/>
</dbReference>
<evidence type="ECO:0000256" key="13">
    <source>
        <dbReference type="RuleBase" id="RU000439"/>
    </source>
</evidence>
<dbReference type="GO" id="GO:0008654">
    <property type="term" value="P:phospholipid biosynthetic process"/>
    <property type="evidence" value="ECO:0007669"/>
    <property type="project" value="UniProtKB-KW"/>
</dbReference>